<evidence type="ECO:0000313" key="1">
    <source>
        <dbReference type="EMBL" id="KAI3829011.1"/>
    </source>
</evidence>
<organism evidence="1 2">
    <name type="scientific">Smallanthus sonchifolius</name>
    <dbReference type="NCBI Taxonomy" id="185202"/>
    <lineage>
        <taxon>Eukaryota</taxon>
        <taxon>Viridiplantae</taxon>
        <taxon>Streptophyta</taxon>
        <taxon>Embryophyta</taxon>
        <taxon>Tracheophyta</taxon>
        <taxon>Spermatophyta</taxon>
        <taxon>Magnoliopsida</taxon>
        <taxon>eudicotyledons</taxon>
        <taxon>Gunneridae</taxon>
        <taxon>Pentapetalae</taxon>
        <taxon>asterids</taxon>
        <taxon>campanulids</taxon>
        <taxon>Asterales</taxon>
        <taxon>Asteraceae</taxon>
        <taxon>Asteroideae</taxon>
        <taxon>Heliantheae alliance</taxon>
        <taxon>Millerieae</taxon>
        <taxon>Smallanthus</taxon>
    </lineage>
</organism>
<accession>A0ACB9K9P9</accession>
<comment type="caution">
    <text evidence="1">The sequence shown here is derived from an EMBL/GenBank/DDBJ whole genome shotgun (WGS) entry which is preliminary data.</text>
</comment>
<evidence type="ECO:0000313" key="2">
    <source>
        <dbReference type="Proteomes" id="UP001056120"/>
    </source>
</evidence>
<proteinExistence type="predicted"/>
<gene>
    <name evidence="1" type="ORF">L1987_03124</name>
</gene>
<dbReference type="EMBL" id="CM042018">
    <property type="protein sequence ID" value="KAI3829011.1"/>
    <property type="molecule type" value="Genomic_DNA"/>
</dbReference>
<protein>
    <submittedName>
        <fullName evidence="1">Uncharacterized protein</fullName>
    </submittedName>
</protein>
<dbReference type="Proteomes" id="UP001056120">
    <property type="component" value="Linkage Group LG01"/>
</dbReference>
<keyword evidence="2" id="KW-1185">Reference proteome</keyword>
<reference evidence="2" key="1">
    <citation type="journal article" date="2022" name="Mol. Ecol. Resour.">
        <title>The genomes of chicory, endive, great burdock and yacon provide insights into Asteraceae palaeo-polyploidization history and plant inulin production.</title>
        <authorList>
            <person name="Fan W."/>
            <person name="Wang S."/>
            <person name="Wang H."/>
            <person name="Wang A."/>
            <person name="Jiang F."/>
            <person name="Liu H."/>
            <person name="Zhao H."/>
            <person name="Xu D."/>
            <person name="Zhang Y."/>
        </authorList>
    </citation>
    <scope>NUCLEOTIDE SEQUENCE [LARGE SCALE GENOMIC DNA]</scope>
    <source>
        <strain evidence="2">cv. Yunnan</strain>
    </source>
</reference>
<name>A0ACB9K9P9_9ASTR</name>
<sequence>MSLHSREGSAWIFQLRPFLVVRRGGDVLRIETIASTNSLLRPLRPPLQGVCGKRWLAIGAVDLINVWRQCWRALGNEMVVRQSGGCED</sequence>
<reference evidence="1 2" key="2">
    <citation type="journal article" date="2022" name="Mol. Ecol. Resour.">
        <title>The genomes of chicory, endive, great burdock and yacon provide insights into Asteraceae paleo-polyploidization history and plant inulin production.</title>
        <authorList>
            <person name="Fan W."/>
            <person name="Wang S."/>
            <person name="Wang H."/>
            <person name="Wang A."/>
            <person name="Jiang F."/>
            <person name="Liu H."/>
            <person name="Zhao H."/>
            <person name="Xu D."/>
            <person name="Zhang Y."/>
        </authorList>
    </citation>
    <scope>NUCLEOTIDE SEQUENCE [LARGE SCALE GENOMIC DNA]</scope>
    <source>
        <strain evidence="2">cv. Yunnan</strain>
        <tissue evidence="1">Leaves</tissue>
    </source>
</reference>